<protein>
    <submittedName>
        <fullName evidence="2">Uncharacterized protein</fullName>
    </submittedName>
</protein>
<name>A0A9Y1BU47_9ARCH</name>
<keyword evidence="1" id="KW-0472">Membrane</keyword>
<sequence>MLEKNVFFSPWSYLAFTLIYSWSFWFIAIFSNKEALQFPTVIFYLLGETGPAVVFHILLYLNKESDM</sequence>
<reference evidence="2" key="1">
    <citation type="journal article" date="2022" name="Nat. Microbiol.">
        <title>Unique mobile elements and scalable gene flow at the prokaryote-eukaryote boundary revealed by circularized Asgard archaea genomes.</title>
        <authorList>
            <person name="Wu F."/>
            <person name="Speth D.R."/>
            <person name="Philosof A."/>
            <person name="Cremiere A."/>
            <person name="Narayanan A."/>
            <person name="Barco R.A."/>
            <person name="Connon S.A."/>
            <person name="Amend J.P."/>
            <person name="Antoshechkin I.A."/>
            <person name="Orphan V.J."/>
        </authorList>
    </citation>
    <scope>NUCLEOTIDE SEQUENCE</scope>
    <source>
        <strain evidence="2">PR6</strain>
    </source>
</reference>
<evidence type="ECO:0000313" key="2">
    <source>
        <dbReference type="EMBL" id="UJG44464.1"/>
    </source>
</evidence>
<feature type="transmembrane region" description="Helical" evidence="1">
    <location>
        <begin position="12"/>
        <end position="30"/>
    </location>
</feature>
<dbReference type="EMBL" id="CP084167">
    <property type="protein sequence ID" value="UJG44464.1"/>
    <property type="molecule type" value="Genomic_DNA"/>
</dbReference>
<organism evidence="2">
    <name type="scientific">Candidatus Heimdallarchaeum endolithica</name>
    <dbReference type="NCBI Taxonomy" id="2876572"/>
    <lineage>
        <taxon>Archaea</taxon>
        <taxon>Promethearchaeati</taxon>
        <taxon>Candidatus Heimdallarchaeota</taxon>
        <taxon>Candidatus Heimdallarchaeia (ex Rinke et al. 2021) (nom. nud.)</taxon>
        <taxon>Candidatus Heimdallarchaeales</taxon>
        <taxon>Candidatus Heimdallarchaeaceae</taxon>
        <taxon>Candidatus Heimdallarchaeum</taxon>
    </lineage>
</organism>
<proteinExistence type="predicted"/>
<dbReference type="AlphaFoldDB" id="A0A9Y1BU47"/>
<evidence type="ECO:0000256" key="1">
    <source>
        <dbReference type="SAM" id="Phobius"/>
    </source>
</evidence>
<accession>A0A9Y1BU47</accession>
<feature type="transmembrane region" description="Helical" evidence="1">
    <location>
        <begin position="42"/>
        <end position="61"/>
    </location>
</feature>
<dbReference type="Proteomes" id="UP001200513">
    <property type="component" value="Chromosome"/>
</dbReference>
<gene>
    <name evidence="2" type="ORF">K9W46_04600</name>
</gene>
<keyword evidence="1" id="KW-0812">Transmembrane</keyword>
<keyword evidence="1" id="KW-1133">Transmembrane helix</keyword>